<dbReference type="Proteomes" id="UP000070501">
    <property type="component" value="Unassembled WGS sequence"/>
</dbReference>
<evidence type="ECO:0000313" key="4">
    <source>
        <dbReference type="EMBL" id="KXJ86233.1"/>
    </source>
</evidence>
<dbReference type="InterPro" id="IPR052953">
    <property type="entry name" value="Ser-rich/MCO-related"/>
</dbReference>
<dbReference type="STRING" id="196109.A0A136IMP9"/>
<name>A0A136IMP9_9PEZI</name>
<dbReference type="PANTHER" id="PTHR34883:SF8">
    <property type="entry name" value="EXTRACELLULAR SERINE-RICH PROTEIN (AFU_ORTHOLOGUE AFUA_6G00670)"/>
    <property type="match status" value="1"/>
</dbReference>
<dbReference type="SUPFAM" id="SSF49503">
    <property type="entry name" value="Cupredoxins"/>
    <property type="match status" value="1"/>
</dbReference>
<feature type="compositionally biased region" description="Polar residues" evidence="1">
    <location>
        <begin position="260"/>
        <end position="271"/>
    </location>
</feature>
<dbReference type="InParanoid" id="A0A136IMP9"/>
<feature type="transmembrane region" description="Helical" evidence="2">
    <location>
        <begin position="227"/>
        <end position="250"/>
    </location>
</feature>
<keyword evidence="2" id="KW-1133">Transmembrane helix</keyword>
<keyword evidence="5" id="KW-1185">Reference proteome</keyword>
<keyword evidence="2" id="KW-0472">Membrane</keyword>
<evidence type="ECO:0008006" key="6">
    <source>
        <dbReference type="Google" id="ProtNLM"/>
    </source>
</evidence>
<dbReference type="Gene3D" id="2.60.40.420">
    <property type="entry name" value="Cupredoxins - blue copper proteins"/>
    <property type="match status" value="1"/>
</dbReference>
<feature type="region of interest" description="Disordered" evidence="1">
    <location>
        <begin position="179"/>
        <end position="221"/>
    </location>
</feature>
<protein>
    <recommendedName>
        <fullName evidence="6">Cupredoxin</fullName>
    </recommendedName>
</protein>
<proteinExistence type="predicted"/>
<dbReference type="InterPro" id="IPR008972">
    <property type="entry name" value="Cupredoxin"/>
</dbReference>
<dbReference type="AlphaFoldDB" id="A0A136IMP9"/>
<gene>
    <name evidence="4" type="ORF">Micbo1qcDRAFT_236963</name>
</gene>
<dbReference type="EMBL" id="KQ964269">
    <property type="protein sequence ID" value="KXJ86233.1"/>
    <property type="molecule type" value="Genomic_DNA"/>
</dbReference>
<feature type="compositionally biased region" description="Low complexity" evidence="1">
    <location>
        <begin position="327"/>
        <end position="341"/>
    </location>
</feature>
<feature type="compositionally biased region" description="Polar residues" evidence="1">
    <location>
        <begin position="294"/>
        <end position="306"/>
    </location>
</feature>
<organism evidence="4 5">
    <name type="scientific">Microdochium bolleyi</name>
    <dbReference type="NCBI Taxonomy" id="196109"/>
    <lineage>
        <taxon>Eukaryota</taxon>
        <taxon>Fungi</taxon>
        <taxon>Dikarya</taxon>
        <taxon>Ascomycota</taxon>
        <taxon>Pezizomycotina</taxon>
        <taxon>Sordariomycetes</taxon>
        <taxon>Xylariomycetidae</taxon>
        <taxon>Xylariales</taxon>
        <taxon>Microdochiaceae</taxon>
        <taxon>Microdochium</taxon>
    </lineage>
</organism>
<feature type="compositionally biased region" description="Pro residues" evidence="1">
    <location>
        <begin position="182"/>
        <end position="208"/>
    </location>
</feature>
<evidence type="ECO:0000256" key="1">
    <source>
        <dbReference type="SAM" id="MobiDB-lite"/>
    </source>
</evidence>
<feature type="chain" id="PRO_5007292841" description="Cupredoxin" evidence="3">
    <location>
        <begin position="24"/>
        <end position="380"/>
    </location>
</feature>
<evidence type="ECO:0000256" key="3">
    <source>
        <dbReference type="SAM" id="SignalP"/>
    </source>
</evidence>
<evidence type="ECO:0000256" key="2">
    <source>
        <dbReference type="SAM" id="Phobius"/>
    </source>
</evidence>
<keyword evidence="3" id="KW-0732">Signal</keyword>
<feature type="signal peptide" evidence="3">
    <location>
        <begin position="1"/>
        <end position="23"/>
    </location>
</feature>
<dbReference type="PANTHER" id="PTHR34883">
    <property type="entry name" value="SERINE-RICH PROTEIN, PUTATIVE-RELATED-RELATED"/>
    <property type="match status" value="1"/>
</dbReference>
<dbReference type="CDD" id="cd00920">
    <property type="entry name" value="Cupredoxin"/>
    <property type="match status" value="1"/>
</dbReference>
<reference evidence="5" key="1">
    <citation type="submission" date="2016-02" db="EMBL/GenBank/DDBJ databases">
        <title>Draft genome sequence of Microdochium bolleyi, a fungal endophyte of beachgrass.</title>
        <authorList>
            <consortium name="DOE Joint Genome Institute"/>
            <person name="David A.S."/>
            <person name="May G."/>
            <person name="Haridas S."/>
            <person name="Lim J."/>
            <person name="Wang M."/>
            <person name="Labutti K."/>
            <person name="Lipzen A."/>
            <person name="Barry K."/>
            <person name="Grigoriev I.V."/>
        </authorList>
    </citation>
    <scope>NUCLEOTIDE SEQUENCE [LARGE SCALE GENOMIC DNA]</scope>
    <source>
        <strain evidence="5">J235TASD1</strain>
    </source>
</reference>
<feature type="region of interest" description="Disordered" evidence="1">
    <location>
        <begin position="258"/>
        <end position="380"/>
    </location>
</feature>
<accession>A0A136IMP9</accession>
<feature type="compositionally biased region" description="Polar residues" evidence="1">
    <location>
        <begin position="317"/>
        <end position="326"/>
    </location>
</feature>
<keyword evidence="2" id="KW-0812">Transmembrane</keyword>
<sequence length="380" mass="39623">MVAITRRLLLVAAVAAAVTSTVAQTTSSFSSSASGSPTTTLSTATKSSSQAATTFTVRVGLQHDFQPNKVLAKKGDVIHFDFFPKNHSVVKAEFKNPCIPYDVARPGGSMFFSGMKQSQQGDEPPSWELTVNDTTPTFFYCSAPGSCKDWAMIGVINPNSTHNLDIQKQYQELVQFQLSPGDPFPEEAPAPINPSSPTATPNPAPATPPASSGGSGSSSGSGLSTGAIAGIAIGGAAVVILGIALIYFCGRKGGIEKGYRQSTVGPSTSTPMIGANYHDPYKPSVSPQPPNSPYGAQSDTWRSSLAPSHAPSHFSPGVSSPHNSFMGQPGYGQQAYGFQAQNTGHSSELNVPHDAPRSPPPPPVELPGHAQMGSGYANYR</sequence>
<evidence type="ECO:0000313" key="5">
    <source>
        <dbReference type="Proteomes" id="UP000070501"/>
    </source>
</evidence>
<dbReference type="OrthoDB" id="2331100at2759"/>